<evidence type="ECO:0000313" key="1">
    <source>
        <dbReference type="EMBL" id="KAK7714918.1"/>
    </source>
</evidence>
<name>A0ABR1NTQ1_DIAER</name>
<dbReference type="EMBL" id="JAKNSF020000111">
    <property type="protein sequence ID" value="KAK7714918.1"/>
    <property type="molecule type" value="Genomic_DNA"/>
</dbReference>
<comment type="caution">
    <text evidence="1">The sequence shown here is derived from an EMBL/GenBank/DDBJ whole genome shotgun (WGS) entry which is preliminary data.</text>
</comment>
<protein>
    <submittedName>
        <fullName evidence="1">Feruloyl esterase</fullName>
    </submittedName>
</protein>
<reference evidence="1 2" key="1">
    <citation type="submission" date="2024-02" db="EMBL/GenBank/DDBJ databases">
        <title>De novo assembly and annotation of 12 fungi associated with fruit tree decline syndrome in Ontario, Canada.</title>
        <authorList>
            <person name="Sulman M."/>
            <person name="Ellouze W."/>
            <person name="Ilyukhin E."/>
        </authorList>
    </citation>
    <scope>NUCLEOTIDE SEQUENCE [LARGE SCALE GENOMIC DNA]</scope>
    <source>
        <strain evidence="1 2">M169</strain>
    </source>
</reference>
<dbReference type="Gene3D" id="2.40.160.20">
    <property type="match status" value="1"/>
</dbReference>
<dbReference type="Pfam" id="PF11578">
    <property type="entry name" value="DUF3237"/>
    <property type="match status" value="1"/>
</dbReference>
<proteinExistence type="predicted"/>
<keyword evidence="2" id="KW-1185">Reference proteome</keyword>
<sequence length="71" mass="7901">MLTHDGANIFIQTSGPTQSDGRIILRILFETGHPTYYWLNNIVAIGILYGPDDANYVLIDAWQVDLPPTSP</sequence>
<evidence type="ECO:0000313" key="2">
    <source>
        <dbReference type="Proteomes" id="UP001430848"/>
    </source>
</evidence>
<accession>A0ABR1NTQ1</accession>
<organism evidence="1 2">
    <name type="scientific">Diaporthe eres</name>
    <name type="common">Phomopsis oblonga</name>
    <dbReference type="NCBI Taxonomy" id="83184"/>
    <lineage>
        <taxon>Eukaryota</taxon>
        <taxon>Fungi</taxon>
        <taxon>Dikarya</taxon>
        <taxon>Ascomycota</taxon>
        <taxon>Pezizomycotina</taxon>
        <taxon>Sordariomycetes</taxon>
        <taxon>Sordariomycetidae</taxon>
        <taxon>Diaporthales</taxon>
        <taxon>Diaporthaceae</taxon>
        <taxon>Diaporthe</taxon>
        <taxon>Diaporthe eres species complex</taxon>
    </lineage>
</organism>
<gene>
    <name evidence="1" type="primary">faeB-1_3</name>
    <name evidence="1" type="ORF">SLS63_011513</name>
</gene>
<dbReference type="Proteomes" id="UP001430848">
    <property type="component" value="Unassembled WGS sequence"/>
</dbReference>